<protein>
    <submittedName>
        <fullName evidence="2">Uncharacterized protein</fullName>
    </submittedName>
</protein>
<feature type="non-terminal residue" evidence="2">
    <location>
        <position position="34"/>
    </location>
</feature>
<evidence type="ECO:0000313" key="3">
    <source>
        <dbReference type="Proteomes" id="UP000265520"/>
    </source>
</evidence>
<evidence type="ECO:0000256" key="1">
    <source>
        <dbReference type="SAM" id="MobiDB-lite"/>
    </source>
</evidence>
<reference evidence="2 3" key="1">
    <citation type="journal article" date="2018" name="Front. Plant Sci.">
        <title>Red Clover (Trifolium pratense) and Zigzag Clover (T. medium) - A Picture of Genomic Similarities and Differences.</title>
        <authorList>
            <person name="Dluhosova J."/>
            <person name="Istvanek J."/>
            <person name="Nedelnik J."/>
            <person name="Repkova J."/>
        </authorList>
    </citation>
    <scope>NUCLEOTIDE SEQUENCE [LARGE SCALE GENOMIC DNA]</scope>
    <source>
        <strain evidence="3">cv. 10/8</strain>
        <tissue evidence="2">Leaf</tissue>
    </source>
</reference>
<name>A0A392W1M2_9FABA</name>
<dbReference type="AlphaFoldDB" id="A0A392W1M2"/>
<dbReference type="EMBL" id="LXQA011310783">
    <property type="protein sequence ID" value="MCI92805.1"/>
    <property type="molecule type" value="Genomic_DNA"/>
</dbReference>
<dbReference type="Proteomes" id="UP000265520">
    <property type="component" value="Unassembled WGS sequence"/>
</dbReference>
<proteinExistence type="predicted"/>
<evidence type="ECO:0000313" key="2">
    <source>
        <dbReference type="EMBL" id="MCI92805.1"/>
    </source>
</evidence>
<accession>A0A392W1M2</accession>
<keyword evidence="3" id="KW-1185">Reference proteome</keyword>
<feature type="region of interest" description="Disordered" evidence="1">
    <location>
        <begin position="1"/>
        <end position="34"/>
    </location>
</feature>
<sequence>MKTGSTEQDDTMLADQGKNNDDDVVNVDELVSKE</sequence>
<organism evidence="2 3">
    <name type="scientific">Trifolium medium</name>
    <dbReference type="NCBI Taxonomy" id="97028"/>
    <lineage>
        <taxon>Eukaryota</taxon>
        <taxon>Viridiplantae</taxon>
        <taxon>Streptophyta</taxon>
        <taxon>Embryophyta</taxon>
        <taxon>Tracheophyta</taxon>
        <taxon>Spermatophyta</taxon>
        <taxon>Magnoliopsida</taxon>
        <taxon>eudicotyledons</taxon>
        <taxon>Gunneridae</taxon>
        <taxon>Pentapetalae</taxon>
        <taxon>rosids</taxon>
        <taxon>fabids</taxon>
        <taxon>Fabales</taxon>
        <taxon>Fabaceae</taxon>
        <taxon>Papilionoideae</taxon>
        <taxon>50 kb inversion clade</taxon>
        <taxon>NPAAA clade</taxon>
        <taxon>Hologalegina</taxon>
        <taxon>IRL clade</taxon>
        <taxon>Trifolieae</taxon>
        <taxon>Trifolium</taxon>
    </lineage>
</organism>
<comment type="caution">
    <text evidence="2">The sequence shown here is derived from an EMBL/GenBank/DDBJ whole genome shotgun (WGS) entry which is preliminary data.</text>
</comment>